<dbReference type="Gene3D" id="1.10.8.10">
    <property type="entry name" value="DNA helicase RuvA subunit, C-terminal domain"/>
    <property type="match status" value="1"/>
</dbReference>
<dbReference type="PANTHER" id="PTHR12917">
    <property type="entry name" value="ASPARTYL PROTEASE DDI-RELATED"/>
    <property type="match status" value="1"/>
</dbReference>
<dbReference type="InterPro" id="IPR009060">
    <property type="entry name" value="UBA-like_sf"/>
</dbReference>
<dbReference type="PANTHER" id="PTHR12917:SF1">
    <property type="entry name" value="AT13091P"/>
    <property type="match status" value="1"/>
</dbReference>
<dbReference type="EMBL" id="AGSI01000001">
    <property type="protein sequence ID" value="EIE27144.1"/>
    <property type="molecule type" value="Genomic_DNA"/>
</dbReference>
<dbReference type="Proteomes" id="UP000007264">
    <property type="component" value="Unassembled WGS sequence"/>
</dbReference>
<evidence type="ECO:0000259" key="7">
    <source>
        <dbReference type="PROSITE" id="PS50030"/>
    </source>
</evidence>
<evidence type="ECO:0000256" key="4">
    <source>
        <dbReference type="ARBA" id="ARBA00022801"/>
    </source>
</evidence>
<protein>
    <recommendedName>
        <fullName evidence="7">UBA domain-containing protein</fullName>
    </recommendedName>
</protein>
<feature type="compositionally biased region" description="Basic and acidic residues" evidence="5">
    <location>
        <begin position="164"/>
        <end position="179"/>
    </location>
</feature>
<evidence type="ECO:0000256" key="5">
    <source>
        <dbReference type="SAM" id="MobiDB-lite"/>
    </source>
</evidence>
<evidence type="ECO:0000313" key="8">
    <source>
        <dbReference type="EMBL" id="EIE27144.1"/>
    </source>
</evidence>
<evidence type="ECO:0000256" key="6">
    <source>
        <dbReference type="SAM" id="Phobius"/>
    </source>
</evidence>
<feature type="domain" description="UBA" evidence="7">
    <location>
        <begin position="496"/>
        <end position="536"/>
    </location>
</feature>
<dbReference type="AlphaFoldDB" id="I0Z925"/>
<comment type="caution">
    <text evidence="8">The sequence shown here is derived from an EMBL/GenBank/DDBJ whole genome shotgun (WGS) entry which is preliminary data.</text>
</comment>
<organism evidence="8 9">
    <name type="scientific">Coccomyxa subellipsoidea (strain C-169)</name>
    <name type="common">Green microalga</name>
    <dbReference type="NCBI Taxonomy" id="574566"/>
    <lineage>
        <taxon>Eukaryota</taxon>
        <taxon>Viridiplantae</taxon>
        <taxon>Chlorophyta</taxon>
        <taxon>core chlorophytes</taxon>
        <taxon>Trebouxiophyceae</taxon>
        <taxon>Trebouxiophyceae incertae sedis</taxon>
        <taxon>Coccomyxaceae</taxon>
        <taxon>Coccomyxa</taxon>
        <taxon>Coccomyxa subellipsoidea</taxon>
    </lineage>
</organism>
<accession>I0Z925</accession>
<feature type="region of interest" description="Disordered" evidence="5">
    <location>
        <begin position="134"/>
        <end position="192"/>
    </location>
</feature>
<reference evidence="8 9" key="1">
    <citation type="journal article" date="2012" name="Genome Biol.">
        <title>The genome of the polar eukaryotic microalga coccomyxa subellipsoidea reveals traits of cold adaptation.</title>
        <authorList>
            <person name="Blanc G."/>
            <person name="Agarkova I."/>
            <person name="Grimwood J."/>
            <person name="Kuo A."/>
            <person name="Brueggeman A."/>
            <person name="Dunigan D."/>
            <person name="Gurnon J."/>
            <person name="Ladunga I."/>
            <person name="Lindquist E."/>
            <person name="Lucas S."/>
            <person name="Pangilinan J."/>
            <person name="Proschold T."/>
            <person name="Salamov A."/>
            <person name="Schmutz J."/>
            <person name="Weeks D."/>
            <person name="Yamada T."/>
            <person name="Claverie J.M."/>
            <person name="Grigoriev I."/>
            <person name="Van Etten J."/>
            <person name="Lomsadze A."/>
            <person name="Borodovsky M."/>
        </authorList>
    </citation>
    <scope>NUCLEOTIDE SEQUENCE [LARGE SCALE GENOMIC DNA]</scope>
    <source>
        <strain evidence="8 9">C-169</strain>
    </source>
</reference>
<dbReference type="SMART" id="SM00165">
    <property type="entry name" value="UBA"/>
    <property type="match status" value="1"/>
</dbReference>
<dbReference type="Pfam" id="PF00627">
    <property type="entry name" value="UBA"/>
    <property type="match status" value="1"/>
</dbReference>
<proteinExistence type="inferred from homology"/>
<dbReference type="eggNOG" id="KOG0012">
    <property type="taxonomic scope" value="Eukaryota"/>
</dbReference>
<comment type="similarity">
    <text evidence="1">Belongs to the DDI1 family.</text>
</comment>
<evidence type="ECO:0000256" key="2">
    <source>
        <dbReference type="ARBA" id="ARBA00022670"/>
    </source>
</evidence>
<keyword evidence="6" id="KW-0472">Membrane</keyword>
<dbReference type="GeneID" id="17045159"/>
<keyword evidence="4" id="KW-0378">Hydrolase</keyword>
<dbReference type="RefSeq" id="XP_005651688.1">
    <property type="nucleotide sequence ID" value="XM_005651631.1"/>
</dbReference>
<keyword evidence="2" id="KW-0645">Protease</keyword>
<dbReference type="SUPFAM" id="SSF46934">
    <property type="entry name" value="UBA-like"/>
    <property type="match status" value="1"/>
</dbReference>
<dbReference type="STRING" id="574566.I0Z925"/>
<dbReference type="InterPro" id="IPR015940">
    <property type="entry name" value="UBA"/>
</dbReference>
<evidence type="ECO:0000256" key="1">
    <source>
        <dbReference type="ARBA" id="ARBA00009136"/>
    </source>
</evidence>
<feature type="compositionally biased region" description="Low complexity" evidence="5">
    <location>
        <begin position="444"/>
        <end position="454"/>
    </location>
</feature>
<gene>
    <name evidence="8" type="ORF">COCSUDRAFT_38892</name>
</gene>
<feature type="region of interest" description="Disordered" evidence="5">
    <location>
        <begin position="1"/>
        <end position="20"/>
    </location>
</feature>
<dbReference type="CDD" id="cd14309">
    <property type="entry name" value="UBA_scDdi1_like"/>
    <property type="match status" value="1"/>
</dbReference>
<keyword evidence="6" id="KW-1133">Transmembrane helix</keyword>
<evidence type="ECO:0000256" key="3">
    <source>
        <dbReference type="ARBA" id="ARBA00022750"/>
    </source>
</evidence>
<name>I0Z925_COCSC</name>
<dbReference type="KEGG" id="csl:COCSUDRAFT_38892"/>
<dbReference type="InterPro" id="IPR021109">
    <property type="entry name" value="Peptidase_aspartic_dom_sf"/>
</dbReference>
<dbReference type="PROSITE" id="PS50030">
    <property type="entry name" value="UBA"/>
    <property type="match status" value="1"/>
</dbReference>
<dbReference type="GO" id="GO:0004190">
    <property type="term" value="F:aspartic-type endopeptidase activity"/>
    <property type="evidence" value="ECO:0007669"/>
    <property type="project" value="UniProtKB-KW"/>
</dbReference>
<feature type="transmembrane region" description="Helical" evidence="6">
    <location>
        <begin position="29"/>
        <end position="50"/>
    </location>
</feature>
<keyword evidence="9" id="KW-1185">Reference proteome</keyword>
<keyword evidence="3" id="KW-0064">Aspartyl protease</keyword>
<sequence>MGVSPQHTWRGSYLDNTSHPQTKSACMKIINGAIIIFGISYLLYVLVVAIRPMVQPAHNAVKLRVHLRSGTGTGDGANRAVTQQTARNVDGSKEQLKLLMPGHNQAPSLQTGLKPELEALGDEGAGKIPAESALAGGQAASKEGKAFQQPLKQKGSGTEGQPGEVKEARKEVTAEEGKKGSWKTEGSDGKEAKVEKELMISQQQREQLKKQLEANPDRVSQAKMLLTISLESDVFQMEVIRTGPDGALLDPQAFINFARSNLRVMSDLPAHLVQAVNQGDIDTLQRVFRQIHAHKQATEKERQAEMELLAADPFDMEAQAKIAERIRQAQVEENYQTAYEHMPESFSQVTMLYVDMEVSVKVSTTYLPMSITVMEKGPDFLFGLDMLRRYQCNIDLKTNKLRFHVEPEEALPFLSEHELPESVRFEMQGEPEAGPSGVAPAPQPNAATQQPASAAAGAAAAARAASAPGQTVVRPPPAAAAAVPAPAAAPARGGPSGNEESVQRLMALGFSRQQCLEVLAACGGNEEQAASLLFEMGGGLGL</sequence>
<dbReference type="GO" id="GO:0006508">
    <property type="term" value="P:proteolysis"/>
    <property type="evidence" value="ECO:0007669"/>
    <property type="project" value="UniProtKB-KW"/>
</dbReference>
<dbReference type="Gene3D" id="2.40.70.10">
    <property type="entry name" value="Acid Proteases"/>
    <property type="match status" value="1"/>
</dbReference>
<evidence type="ECO:0000313" key="9">
    <source>
        <dbReference type="Proteomes" id="UP000007264"/>
    </source>
</evidence>
<keyword evidence="6" id="KW-0812">Transmembrane</keyword>
<dbReference type="OrthoDB" id="1047367at2759"/>
<dbReference type="MEROPS" id="A28.A03"/>
<feature type="region of interest" description="Disordered" evidence="5">
    <location>
        <begin position="428"/>
        <end position="454"/>
    </location>
</feature>